<dbReference type="RefSeq" id="WP_187966245.1">
    <property type="nucleotide sequence ID" value="NZ_JACVDC010000046.1"/>
</dbReference>
<evidence type="ECO:0000313" key="4">
    <source>
        <dbReference type="EMBL" id="MBC9797107.1"/>
    </source>
</evidence>
<feature type="domain" description="Protein FecR C-terminal" evidence="3">
    <location>
        <begin position="273"/>
        <end position="340"/>
    </location>
</feature>
<keyword evidence="1" id="KW-1133">Transmembrane helix</keyword>
<dbReference type="PANTHER" id="PTHR30273">
    <property type="entry name" value="PERIPLASMIC SIGNAL SENSOR AND SIGMA FACTOR ACTIVATOR FECR-RELATED"/>
    <property type="match status" value="1"/>
</dbReference>
<dbReference type="GO" id="GO:0016989">
    <property type="term" value="F:sigma factor antagonist activity"/>
    <property type="evidence" value="ECO:0007669"/>
    <property type="project" value="TreeGrafter"/>
</dbReference>
<keyword evidence="1" id="KW-0472">Membrane</keyword>
<name>A0A926Q2Y6_9FLAO</name>
<dbReference type="PIRSF" id="PIRSF018266">
    <property type="entry name" value="FecR"/>
    <property type="match status" value="1"/>
</dbReference>
<dbReference type="InterPro" id="IPR012373">
    <property type="entry name" value="Ferrdict_sens_TM"/>
</dbReference>
<dbReference type="AlphaFoldDB" id="A0A926Q2Y6"/>
<evidence type="ECO:0000259" key="3">
    <source>
        <dbReference type="Pfam" id="PF16344"/>
    </source>
</evidence>
<dbReference type="InterPro" id="IPR032508">
    <property type="entry name" value="FecR_C"/>
</dbReference>
<proteinExistence type="predicted"/>
<sequence>MSREKDIERLFRKFRKNTITEEEYNRLMDWIRESGSENQLKQWMDAHWEELKKSADIAKQDTAVGARFRELMEKTDRRNRIHSPEKKTGLRYYKAAAILILFLGIAGTIYYNNIEPPSPPATMITQHISNGKKATVTLPDGTVVRLNSNSELIFPEHFYGDTREVSLRGEAFFEVVKDKDHPFIVKARDLTTKVLGTSFNVKAYKSEDEVAVSVATGLVEVSKENTGTSDDPGKEKRMLLNPSQEAVYKPGDNSWTRRKVDVASIALWKEGILSFEKTPLDEAAKMLERWYGIKVILENPELKHCIIHGQHKDQSLSSVLLAFQYALGITYKITEGSVTISGRRCTGK</sequence>
<dbReference type="FunFam" id="2.60.120.1440:FF:000001">
    <property type="entry name" value="Putative anti-sigma factor"/>
    <property type="match status" value="1"/>
</dbReference>
<evidence type="ECO:0000313" key="5">
    <source>
        <dbReference type="Proteomes" id="UP000653730"/>
    </source>
</evidence>
<dbReference type="Gene3D" id="2.60.120.1440">
    <property type="match status" value="1"/>
</dbReference>
<feature type="domain" description="FecR protein" evidence="2">
    <location>
        <begin position="129"/>
        <end position="220"/>
    </location>
</feature>
<accession>A0A926Q2Y6</accession>
<dbReference type="Proteomes" id="UP000653730">
    <property type="component" value="Unassembled WGS sequence"/>
</dbReference>
<dbReference type="Gene3D" id="3.55.50.30">
    <property type="match status" value="1"/>
</dbReference>
<dbReference type="EMBL" id="JACVDC010000046">
    <property type="protein sequence ID" value="MBC9797107.1"/>
    <property type="molecule type" value="Genomic_DNA"/>
</dbReference>
<keyword evidence="5" id="KW-1185">Reference proteome</keyword>
<dbReference type="InterPro" id="IPR006860">
    <property type="entry name" value="FecR"/>
</dbReference>
<evidence type="ECO:0000259" key="2">
    <source>
        <dbReference type="Pfam" id="PF04773"/>
    </source>
</evidence>
<comment type="caution">
    <text evidence="4">The sequence shown here is derived from an EMBL/GenBank/DDBJ whole genome shotgun (WGS) entry which is preliminary data.</text>
</comment>
<dbReference type="PANTHER" id="PTHR30273:SF2">
    <property type="entry name" value="PROTEIN FECR"/>
    <property type="match status" value="1"/>
</dbReference>
<dbReference type="Pfam" id="PF04773">
    <property type="entry name" value="FecR"/>
    <property type="match status" value="1"/>
</dbReference>
<feature type="transmembrane region" description="Helical" evidence="1">
    <location>
        <begin position="92"/>
        <end position="111"/>
    </location>
</feature>
<evidence type="ECO:0000256" key="1">
    <source>
        <dbReference type="SAM" id="Phobius"/>
    </source>
</evidence>
<dbReference type="Pfam" id="PF16344">
    <property type="entry name" value="FecR_C"/>
    <property type="match status" value="1"/>
</dbReference>
<organism evidence="4 5">
    <name type="scientific">Sinomicrobium weinanense</name>
    <dbReference type="NCBI Taxonomy" id="2842200"/>
    <lineage>
        <taxon>Bacteria</taxon>
        <taxon>Pseudomonadati</taxon>
        <taxon>Bacteroidota</taxon>
        <taxon>Flavobacteriia</taxon>
        <taxon>Flavobacteriales</taxon>
        <taxon>Flavobacteriaceae</taxon>
        <taxon>Sinomicrobium</taxon>
    </lineage>
</organism>
<keyword evidence="1" id="KW-0812">Transmembrane</keyword>
<reference evidence="4 5" key="1">
    <citation type="submission" date="2020-09" db="EMBL/GenBank/DDBJ databases">
        <title>Sinomicrobium weinanense sp. nov., a halophilic bacteria isolated from saline-alkali soil.</title>
        <authorList>
            <person name="Wu P."/>
            <person name="Ren H."/>
            <person name="Mei Y."/>
            <person name="Liang Y."/>
            <person name="Chen Z."/>
        </authorList>
    </citation>
    <scope>NUCLEOTIDE SEQUENCE [LARGE SCALE GENOMIC DNA]</scope>
    <source>
        <strain evidence="4 5">FJxs</strain>
    </source>
</reference>
<protein>
    <submittedName>
        <fullName evidence="4">FecR domain-containing protein</fullName>
    </submittedName>
</protein>
<gene>
    <name evidence="4" type="ORF">IBL28_14105</name>
</gene>